<dbReference type="Gene3D" id="1.10.340.70">
    <property type="match status" value="1"/>
</dbReference>
<sequence length="364" mass="41622">HLVHLEEAFKVLRFHTMFIKQSKCAFGVTQIDYLGHIISEHGVSMDNQKVKGVLDWPLPSSVKGLRGFLGLTGYYRRFIKGYGVIARPLTDLLKKGNFQWNIEATVSFEELKRAITSAPVLALPDFSKTFTVETDASVGGIGAVLAQDNKPIAFFRGHSGITATLKRLKQDFYWKKMKQDVYNYIRSCDVCQKCKNEIVAYPGLLQPLPIPEKVWQDISMDFIEGLPKVAGKEVIFEVVDRLSKAAHFIALKHPYTALEKPRTWPQWLPLAEWWYNTSYHSSTNMTPYEAVYGQKPPPLLPYMSFDSQLDLVDRSLQAREATIRLLKSHLEKAQNRMKTQADKGKTDRAYAVGDWVYVKLQPYR</sequence>
<keyword evidence="1" id="KW-0511">Multifunctional enzyme</keyword>
<dbReference type="PANTHER" id="PTHR37984">
    <property type="entry name" value="PROTEIN CBG26694"/>
    <property type="match status" value="1"/>
</dbReference>
<dbReference type="Gene3D" id="3.30.70.270">
    <property type="match status" value="2"/>
</dbReference>
<dbReference type="EMBL" id="MJEQ01002173">
    <property type="protein sequence ID" value="OIT28094.1"/>
    <property type="molecule type" value="Genomic_DNA"/>
</dbReference>
<dbReference type="AlphaFoldDB" id="A0A1J6KFA2"/>
<dbReference type="Gene3D" id="3.30.420.10">
    <property type="entry name" value="Ribonuclease H-like superfamily/Ribonuclease H"/>
    <property type="match status" value="2"/>
</dbReference>
<dbReference type="Pfam" id="PF17921">
    <property type="entry name" value="Integrase_H2C2"/>
    <property type="match status" value="1"/>
</dbReference>
<evidence type="ECO:0000259" key="4">
    <source>
        <dbReference type="Pfam" id="PF17921"/>
    </source>
</evidence>
<dbReference type="InterPro" id="IPR012337">
    <property type="entry name" value="RNaseH-like_sf"/>
</dbReference>
<feature type="non-terminal residue" evidence="5">
    <location>
        <position position="364"/>
    </location>
</feature>
<dbReference type="InterPro" id="IPR043502">
    <property type="entry name" value="DNA/RNA_pol_sf"/>
</dbReference>
<dbReference type="InterPro" id="IPR050951">
    <property type="entry name" value="Retrovirus_Pol_polyprotein"/>
</dbReference>
<feature type="domain" description="Integrase zinc-binding" evidence="4">
    <location>
        <begin position="157"/>
        <end position="196"/>
    </location>
</feature>
<dbReference type="Proteomes" id="UP000187609">
    <property type="component" value="Unassembled WGS sequence"/>
</dbReference>
<gene>
    <name evidence="5" type="ORF">A4A49_56024</name>
</gene>
<dbReference type="GO" id="GO:0003676">
    <property type="term" value="F:nucleic acid binding"/>
    <property type="evidence" value="ECO:0007669"/>
    <property type="project" value="InterPro"/>
</dbReference>
<dbReference type="FunFam" id="3.30.70.270:FF:000020">
    <property type="entry name" value="Transposon Tf2-6 polyprotein-like Protein"/>
    <property type="match status" value="1"/>
</dbReference>
<reference evidence="5" key="1">
    <citation type="submission" date="2016-11" db="EMBL/GenBank/DDBJ databases">
        <title>The genome of Nicotiana attenuata.</title>
        <authorList>
            <person name="Xu S."/>
            <person name="Brockmoeller T."/>
            <person name="Gaquerel E."/>
            <person name="Navarro A."/>
            <person name="Kuhl H."/>
            <person name="Gase K."/>
            <person name="Ling Z."/>
            <person name="Zhou W."/>
            <person name="Kreitzer C."/>
            <person name="Stanke M."/>
            <person name="Tang H."/>
            <person name="Lyons E."/>
            <person name="Pandey P."/>
            <person name="Pandey S.P."/>
            <person name="Timmermann B."/>
            <person name="Baldwin I.T."/>
        </authorList>
    </citation>
    <scope>NUCLEOTIDE SEQUENCE [LARGE SCALE GENOMIC DNA]</scope>
    <source>
        <strain evidence="5">UT</strain>
    </source>
</reference>
<proteinExistence type="predicted"/>
<dbReference type="GO" id="GO:0003824">
    <property type="term" value="F:catalytic activity"/>
    <property type="evidence" value="ECO:0007669"/>
    <property type="project" value="UniProtKB-KW"/>
</dbReference>
<dbReference type="STRING" id="49451.A0A1J6KFA2"/>
<organism evidence="5 6">
    <name type="scientific">Nicotiana attenuata</name>
    <name type="common">Coyote tobacco</name>
    <dbReference type="NCBI Taxonomy" id="49451"/>
    <lineage>
        <taxon>Eukaryota</taxon>
        <taxon>Viridiplantae</taxon>
        <taxon>Streptophyta</taxon>
        <taxon>Embryophyta</taxon>
        <taxon>Tracheophyta</taxon>
        <taxon>Spermatophyta</taxon>
        <taxon>Magnoliopsida</taxon>
        <taxon>eudicotyledons</taxon>
        <taxon>Gunneridae</taxon>
        <taxon>Pentapetalae</taxon>
        <taxon>asterids</taxon>
        <taxon>lamiids</taxon>
        <taxon>Solanales</taxon>
        <taxon>Solanaceae</taxon>
        <taxon>Nicotianoideae</taxon>
        <taxon>Nicotianeae</taxon>
        <taxon>Nicotiana</taxon>
    </lineage>
</organism>
<feature type="coiled-coil region" evidence="2">
    <location>
        <begin position="316"/>
        <end position="343"/>
    </location>
</feature>
<dbReference type="PANTHER" id="PTHR37984:SF5">
    <property type="entry name" value="PROTEIN NYNRIN-LIKE"/>
    <property type="match status" value="1"/>
</dbReference>
<dbReference type="OMA" id="KDNTVAN"/>
<feature type="non-terminal residue" evidence="5">
    <location>
        <position position="1"/>
    </location>
</feature>
<dbReference type="Pfam" id="PF17919">
    <property type="entry name" value="RT_RNaseH_2"/>
    <property type="match status" value="1"/>
</dbReference>
<accession>A0A1J6KFA2</accession>
<dbReference type="InterPro" id="IPR036397">
    <property type="entry name" value="RNaseH_sf"/>
</dbReference>
<dbReference type="SUPFAM" id="SSF56672">
    <property type="entry name" value="DNA/RNA polymerases"/>
    <property type="match status" value="1"/>
</dbReference>
<evidence type="ECO:0000313" key="5">
    <source>
        <dbReference type="EMBL" id="OIT28094.1"/>
    </source>
</evidence>
<evidence type="ECO:0000259" key="3">
    <source>
        <dbReference type="Pfam" id="PF17919"/>
    </source>
</evidence>
<dbReference type="InterPro" id="IPR041577">
    <property type="entry name" value="RT_RNaseH_2"/>
</dbReference>
<comment type="caution">
    <text evidence="5">The sequence shown here is derived from an EMBL/GenBank/DDBJ whole genome shotgun (WGS) entry which is preliminary data.</text>
</comment>
<dbReference type="SUPFAM" id="SSF53098">
    <property type="entry name" value="Ribonuclease H-like"/>
    <property type="match status" value="1"/>
</dbReference>
<dbReference type="InterPro" id="IPR041588">
    <property type="entry name" value="Integrase_H2C2"/>
</dbReference>
<keyword evidence="6" id="KW-1185">Reference proteome</keyword>
<dbReference type="InterPro" id="IPR043128">
    <property type="entry name" value="Rev_trsase/Diguanyl_cyclase"/>
</dbReference>
<evidence type="ECO:0000256" key="1">
    <source>
        <dbReference type="ARBA" id="ARBA00023268"/>
    </source>
</evidence>
<keyword evidence="2" id="KW-0175">Coiled coil</keyword>
<dbReference type="Gramene" id="OIT28094">
    <property type="protein sequence ID" value="OIT28094"/>
    <property type="gene ID" value="A4A49_56024"/>
</dbReference>
<evidence type="ECO:0000313" key="6">
    <source>
        <dbReference type="Proteomes" id="UP000187609"/>
    </source>
</evidence>
<protein>
    <submittedName>
        <fullName evidence="5">Mitochondrial protein</fullName>
    </submittedName>
</protein>
<feature type="domain" description="Reverse transcriptase/retrotransposon-derived protein RNase H-like" evidence="3">
    <location>
        <begin position="100"/>
        <end position="155"/>
    </location>
</feature>
<evidence type="ECO:0000256" key="2">
    <source>
        <dbReference type="SAM" id="Coils"/>
    </source>
</evidence>
<name>A0A1J6KFA2_NICAT</name>